<name>A0ACB8VV23_9TELE</name>
<accession>A0ACB8VV23</accession>
<comment type="caution">
    <text evidence="1">The sequence shown here is derived from an EMBL/GenBank/DDBJ whole genome shotgun (WGS) entry which is preliminary data.</text>
</comment>
<sequence>MSDPRSNSSSNSGVGGIDSESGLGQGEWAGTGGDDWGGRRGENPYCSCPEAKMLSQLKDELGAWFTAAK</sequence>
<evidence type="ECO:0000313" key="1">
    <source>
        <dbReference type="EMBL" id="KAI3359331.1"/>
    </source>
</evidence>
<evidence type="ECO:0000313" key="2">
    <source>
        <dbReference type="Proteomes" id="UP000831701"/>
    </source>
</evidence>
<organism evidence="1 2">
    <name type="scientific">Scortum barcoo</name>
    <name type="common">barcoo grunter</name>
    <dbReference type="NCBI Taxonomy" id="214431"/>
    <lineage>
        <taxon>Eukaryota</taxon>
        <taxon>Metazoa</taxon>
        <taxon>Chordata</taxon>
        <taxon>Craniata</taxon>
        <taxon>Vertebrata</taxon>
        <taxon>Euteleostomi</taxon>
        <taxon>Actinopterygii</taxon>
        <taxon>Neopterygii</taxon>
        <taxon>Teleostei</taxon>
        <taxon>Neoteleostei</taxon>
        <taxon>Acanthomorphata</taxon>
        <taxon>Eupercaria</taxon>
        <taxon>Centrarchiformes</taxon>
        <taxon>Terapontoidei</taxon>
        <taxon>Terapontidae</taxon>
        <taxon>Scortum</taxon>
    </lineage>
</organism>
<keyword evidence="2" id="KW-1185">Reference proteome</keyword>
<dbReference type="Proteomes" id="UP000831701">
    <property type="component" value="Chromosome 17"/>
</dbReference>
<proteinExistence type="predicted"/>
<gene>
    <name evidence="1" type="ORF">L3Q82_002841</name>
</gene>
<protein>
    <submittedName>
        <fullName evidence="1">Uncharacterized protein</fullName>
    </submittedName>
</protein>
<dbReference type="EMBL" id="CM041547">
    <property type="protein sequence ID" value="KAI3359331.1"/>
    <property type="molecule type" value="Genomic_DNA"/>
</dbReference>
<reference evidence="1" key="1">
    <citation type="submission" date="2022-04" db="EMBL/GenBank/DDBJ databases">
        <title>Jade perch genome.</title>
        <authorList>
            <person name="Chao B."/>
        </authorList>
    </citation>
    <scope>NUCLEOTIDE SEQUENCE</scope>
    <source>
        <strain evidence="1">CB-2022</strain>
    </source>
</reference>